<dbReference type="NCBIfam" id="NF002964">
    <property type="entry name" value="PRK03635.1"/>
    <property type="match status" value="1"/>
</dbReference>
<dbReference type="PROSITE" id="PS50931">
    <property type="entry name" value="HTH_LYSR"/>
    <property type="match status" value="1"/>
</dbReference>
<dbReference type="GO" id="GO:0003700">
    <property type="term" value="F:DNA-binding transcription factor activity"/>
    <property type="evidence" value="ECO:0007669"/>
    <property type="project" value="InterPro"/>
</dbReference>
<dbReference type="PANTHER" id="PTHR30579:SF2">
    <property type="entry name" value="HTH-TYPE TRANSCRIPTIONAL REGULATOR ARGP"/>
    <property type="match status" value="1"/>
</dbReference>
<dbReference type="InterPro" id="IPR036390">
    <property type="entry name" value="WH_DNA-bd_sf"/>
</dbReference>
<keyword evidence="4" id="KW-0804">Transcription</keyword>
<evidence type="ECO:0000313" key="7">
    <source>
        <dbReference type="Proteomes" id="UP000541535"/>
    </source>
</evidence>
<dbReference type="AlphaFoldDB" id="A0A7W5B8V9"/>
<dbReference type="EMBL" id="JACHXD010000003">
    <property type="protein sequence ID" value="MBB3118345.1"/>
    <property type="molecule type" value="Genomic_DNA"/>
</dbReference>
<dbReference type="InterPro" id="IPR036388">
    <property type="entry name" value="WH-like_DNA-bd_sf"/>
</dbReference>
<gene>
    <name evidence="6" type="ORF">FHS03_001376</name>
</gene>
<comment type="similarity">
    <text evidence="1">Belongs to the LysR transcriptional regulatory family.</text>
</comment>
<evidence type="ECO:0000256" key="1">
    <source>
        <dbReference type="ARBA" id="ARBA00009437"/>
    </source>
</evidence>
<dbReference type="Gene3D" id="1.10.10.10">
    <property type="entry name" value="Winged helix-like DNA-binding domain superfamily/Winged helix DNA-binding domain"/>
    <property type="match status" value="1"/>
</dbReference>
<dbReference type="InterPro" id="IPR005119">
    <property type="entry name" value="LysR_subst-bd"/>
</dbReference>
<reference evidence="6 7" key="1">
    <citation type="submission" date="2020-08" db="EMBL/GenBank/DDBJ databases">
        <title>Genomic Encyclopedia of Type Strains, Phase III (KMG-III): the genomes of soil and plant-associated and newly described type strains.</title>
        <authorList>
            <person name="Whitman W."/>
        </authorList>
    </citation>
    <scope>NUCLEOTIDE SEQUENCE [LARGE SCALE GENOMIC DNA]</scope>
    <source>
        <strain evidence="6 7">CECT 8897</strain>
    </source>
</reference>
<dbReference type="Pfam" id="PF03466">
    <property type="entry name" value="LysR_substrate"/>
    <property type="match status" value="1"/>
</dbReference>
<organism evidence="6 7">
    <name type="scientific">Pseudoduganella violacea</name>
    <dbReference type="NCBI Taxonomy" id="1715466"/>
    <lineage>
        <taxon>Bacteria</taxon>
        <taxon>Pseudomonadati</taxon>
        <taxon>Pseudomonadota</taxon>
        <taxon>Betaproteobacteria</taxon>
        <taxon>Burkholderiales</taxon>
        <taxon>Oxalobacteraceae</taxon>
        <taxon>Telluria group</taxon>
        <taxon>Pseudoduganella</taxon>
    </lineage>
</organism>
<dbReference type="Proteomes" id="UP000541535">
    <property type="component" value="Unassembled WGS sequence"/>
</dbReference>
<accession>A0A7W5B8V9</accession>
<dbReference type="InterPro" id="IPR017685">
    <property type="entry name" value="ArgP"/>
</dbReference>
<keyword evidence="7" id="KW-1185">Reference proteome</keyword>
<dbReference type="SUPFAM" id="SSF53850">
    <property type="entry name" value="Periplasmic binding protein-like II"/>
    <property type="match status" value="1"/>
</dbReference>
<dbReference type="InterPro" id="IPR000847">
    <property type="entry name" value="LysR_HTH_N"/>
</dbReference>
<evidence type="ECO:0000259" key="5">
    <source>
        <dbReference type="PROSITE" id="PS50931"/>
    </source>
</evidence>
<dbReference type="GO" id="GO:0003677">
    <property type="term" value="F:DNA binding"/>
    <property type="evidence" value="ECO:0007669"/>
    <property type="project" value="UniProtKB-KW"/>
</dbReference>
<evidence type="ECO:0000313" key="6">
    <source>
        <dbReference type="EMBL" id="MBB3118345.1"/>
    </source>
</evidence>
<dbReference type="PANTHER" id="PTHR30579">
    <property type="entry name" value="TRANSCRIPTIONAL REGULATOR"/>
    <property type="match status" value="1"/>
</dbReference>
<protein>
    <submittedName>
        <fullName evidence="6">LysR family transcriptional regulator (Chromosome initiation inhibitor)</fullName>
    </submittedName>
</protein>
<dbReference type="SUPFAM" id="SSF46785">
    <property type="entry name" value="Winged helix' DNA-binding domain"/>
    <property type="match status" value="1"/>
</dbReference>
<dbReference type="RefSeq" id="WP_183440277.1">
    <property type="nucleotide sequence ID" value="NZ_JACHXD010000003.1"/>
</dbReference>
<dbReference type="InterPro" id="IPR050176">
    <property type="entry name" value="LTTR"/>
</dbReference>
<dbReference type="NCBIfam" id="NF009888">
    <property type="entry name" value="PRK13348.1"/>
    <property type="match status" value="1"/>
</dbReference>
<dbReference type="Pfam" id="PF00126">
    <property type="entry name" value="HTH_1"/>
    <property type="match status" value="1"/>
</dbReference>
<keyword evidence="2" id="KW-0805">Transcription regulation</keyword>
<evidence type="ECO:0000256" key="2">
    <source>
        <dbReference type="ARBA" id="ARBA00023015"/>
    </source>
</evidence>
<name>A0A7W5B8V9_9BURK</name>
<dbReference type="Gene3D" id="3.40.190.290">
    <property type="match status" value="1"/>
</dbReference>
<dbReference type="NCBIfam" id="TIGR03298">
    <property type="entry name" value="argP"/>
    <property type="match status" value="1"/>
</dbReference>
<evidence type="ECO:0000256" key="3">
    <source>
        <dbReference type="ARBA" id="ARBA00023125"/>
    </source>
</evidence>
<evidence type="ECO:0000256" key="4">
    <source>
        <dbReference type="ARBA" id="ARBA00023163"/>
    </source>
</evidence>
<keyword evidence="3" id="KW-0238">DNA-binding</keyword>
<comment type="caution">
    <text evidence="6">The sequence shown here is derived from an EMBL/GenBank/DDBJ whole genome shotgun (WGS) entry which is preliminary data.</text>
</comment>
<proteinExistence type="inferred from homology"/>
<sequence>MLLDSRQSEALLAVLDSGSFEQAAASLHLTPSAVSQRVSAMEAAIGAPLVVRSRPCRATGPGQRLLQYLRRSRLLEQEFFAELEEDGGRPLSVALAVNNDTLATWLLPELAPFLIRERLLLDITLDDQDHTYSLLELGQAIACISSQPLPMRGCVVEPLGFMRYSLLGTPDYRERYFSAGFEREAARKAPVVVFDRKDMLQANFIQQVLGLPPGSYPSLYIPAAEAFLNAVRLGLGSGMLPSQQYGSDLETGKLTDLAPGRYLDVHLYWHSWRVQSPRLEKLSAEAIAAARRVLSQDGADGADQELA</sequence>
<feature type="domain" description="HTH lysR-type" evidence="5">
    <location>
        <begin position="3"/>
        <end position="59"/>
    </location>
</feature>